<evidence type="ECO:0000313" key="2">
    <source>
        <dbReference type="EMBL" id="CAL5225348.1"/>
    </source>
</evidence>
<evidence type="ECO:0000313" key="3">
    <source>
        <dbReference type="Proteomes" id="UP001497392"/>
    </source>
</evidence>
<accession>A0ABP1FZS8</accession>
<proteinExistence type="predicted"/>
<evidence type="ECO:0000256" key="1">
    <source>
        <dbReference type="SAM" id="MobiDB-lite"/>
    </source>
</evidence>
<dbReference type="EMBL" id="CAXHTA020000012">
    <property type="protein sequence ID" value="CAL5225348.1"/>
    <property type="molecule type" value="Genomic_DNA"/>
</dbReference>
<gene>
    <name evidence="2" type="primary">g8151</name>
    <name evidence="2" type="ORF">VP750_LOCUS7007</name>
</gene>
<organism evidence="2 3">
    <name type="scientific">Coccomyxa viridis</name>
    <dbReference type="NCBI Taxonomy" id="1274662"/>
    <lineage>
        <taxon>Eukaryota</taxon>
        <taxon>Viridiplantae</taxon>
        <taxon>Chlorophyta</taxon>
        <taxon>core chlorophytes</taxon>
        <taxon>Trebouxiophyceae</taxon>
        <taxon>Trebouxiophyceae incertae sedis</taxon>
        <taxon>Coccomyxaceae</taxon>
        <taxon>Coccomyxa</taxon>
    </lineage>
</organism>
<protein>
    <submittedName>
        <fullName evidence="2">G8151 protein</fullName>
    </submittedName>
</protein>
<comment type="caution">
    <text evidence="2">The sequence shown here is derived from an EMBL/GenBank/DDBJ whole genome shotgun (WGS) entry which is preliminary data.</text>
</comment>
<dbReference type="Proteomes" id="UP001497392">
    <property type="component" value="Unassembled WGS sequence"/>
</dbReference>
<reference evidence="2 3" key="1">
    <citation type="submission" date="2024-06" db="EMBL/GenBank/DDBJ databases">
        <authorList>
            <person name="Kraege A."/>
            <person name="Thomma B."/>
        </authorList>
    </citation>
    <scope>NUCLEOTIDE SEQUENCE [LARGE SCALE GENOMIC DNA]</scope>
</reference>
<feature type="region of interest" description="Disordered" evidence="1">
    <location>
        <begin position="69"/>
        <end position="95"/>
    </location>
</feature>
<sequence length="209" mass="22937">MNDLLADPAFSDPGWDKGIYPAPGKERLLAVVGGIKGNDGDSRVLQPLEGELSRPFSDFLIHSLQGDESAFEPRPAARRAKRSRTAQPDQDEREVAACQGKDRLLPLTEQRMIQLAADAMKASILKGFRLHRVSGNSVQFVCDGVRSCAYAEMHRGNGCFRNFMLDGIVYNCTSAQAQHKPMKIGEWEADPKAIDLDGLPSEALCAYDS</sequence>
<name>A0ABP1FZS8_9CHLO</name>
<keyword evidence="3" id="KW-1185">Reference proteome</keyword>